<keyword evidence="2" id="KW-1185">Reference proteome</keyword>
<name>I2N0W1_STRT9</name>
<evidence type="ECO:0000313" key="2">
    <source>
        <dbReference type="Proteomes" id="UP000005940"/>
    </source>
</evidence>
<accession>I2N0W1</accession>
<gene>
    <name evidence="1" type="ORF">STSU_019765</name>
</gene>
<evidence type="ECO:0000313" key="1">
    <source>
        <dbReference type="EMBL" id="QKM69061.1"/>
    </source>
</evidence>
<dbReference type="Proteomes" id="UP000005940">
    <property type="component" value="Chromosome"/>
</dbReference>
<sequence>MSEHEKTKIGTGPCVRERICRRLQTIGRTLAGTRGERIANHISWAIRCGRIDYCTDPTCLDCAPTG</sequence>
<proteinExistence type="predicted"/>
<protein>
    <submittedName>
        <fullName evidence="1">Uncharacterized protein</fullName>
    </submittedName>
</protein>
<dbReference type="AlphaFoldDB" id="I2N0W1"/>
<reference evidence="1 2" key="1">
    <citation type="journal article" date="2012" name="J. Bacteriol.">
        <title>Draft genome of Streptomyces tsukubaensis NRRL 18488, the producer of the clinically important immunosuppressant tacrolimus (FK506).</title>
        <authorList>
            <person name="Barreiro C."/>
            <person name="Prieto C."/>
            <person name="Sola-Landa A."/>
            <person name="Solera E."/>
            <person name="Martinez-Castro M."/>
            <person name="Perez-Redondo R."/>
            <person name="Garcia-Estrada C."/>
            <person name="Aparicio J.F."/>
            <person name="Fernandez-Martinez L.T."/>
            <person name="Santos-Aberturas J."/>
            <person name="Salehi-Najafabadi Z."/>
            <person name="Rodriguez-Garcia A."/>
            <person name="Tauch A."/>
            <person name="Martin J.F."/>
        </authorList>
    </citation>
    <scope>NUCLEOTIDE SEQUENCE [LARGE SCALE GENOMIC DNA]</scope>
    <source>
        <strain evidence="2">DSM 42081 / NBRC 108919 / NRRL 18488 / 9993</strain>
    </source>
</reference>
<dbReference type="EMBL" id="CP029159">
    <property type="protein sequence ID" value="QKM69061.1"/>
    <property type="molecule type" value="Genomic_DNA"/>
</dbReference>
<organism evidence="1 2">
    <name type="scientific">Streptomyces tsukubensis (strain DSM 42081 / NBRC 108919 / NRRL 18488 / 9993)</name>
    <dbReference type="NCBI Taxonomy" id="1114943"/>
    <lineage>
        <taxon>Bacteria</taxon>
        <taxon>Bacillati</taxon>
        <taxon>Actinomycetota</taxon>
        <taxon>Actinomycetes</taxon>
        <taxon>Kitasatosporales</taxon>
        <taxon>Streptomycetaceae</taxon>
        <taxon>Streptomyces</taxon>
    </lineage>
</organism>
<dbReference type="RefSeq" id="WP_006348448.1">
    <property type="nucleotide sequence ID" value="NZ_CP029159.1"/>
</dbReference>